<feature type="domain" description="Response regulatory" evidence="6">
    <location>
        <begin position="2"/>
        <end position="118"/>
    </location>
</feature>
<dbReference type="GO" id="GO:0000160">
    <property type="term" value="P:phosphorelay signal transduction system"/>
    <property type="evidence" value="ECO:0007669"/>
    <property type="project" value="InterPro"/>
</dbReference>
<keyword evidence="1" id="KW-0805">Transcription regulation</keyword>
<dbReference type="GO" id="GO:0043565">
    <property type="term" value="F:sequence-specific DNA binding"/>
    <property type="evidence" value="ECO:0007669"/>
    <property type="project" value="InterPro"/>
</dbReference>
<dbReference type="GO" id="GO:0003700">
    <property type="term" value="F:DNA-binding transcription factor activity"/>
    <property type="evidence" value="ECO:0007669"/>
    <property type="project" value="InterPro"/>
</dbReference>
<dbReference type="Proteomes" id="UP000276349">
    <property type="component" value="Unassembled WGS sequence"/>
</dbReference>
<evidence type="ECO:0000259" key="6">
    <source>
        <dbReference type="PROSITE" id="PS50110"/>
    </source>
</evidence>
<evidence type="ECO:0000256" key="1">
    <source>
        <dbReference type="ARBA" id="ARBA00023015"/>
    </source>
</evidence>
<protein>
    <submittedName>
        <fullName evidence="7">AraC family transcriptional regulator</fullName>
    </submittedName>
</protein>
<evidence type="ECO:0000256" key="3">
    <source>
        <dbReference type="ARBA" id="ARBA00023163"/>
    </source>
</evidence>
<keyword evidence="8" id="KW-1185">Reference proteome</keyword>
<dbReference type="PROSITE" id="PS01124">
    <property type="entry name" value="HTH_ARAC_FAMILY_2"/>
    <property type="match status" value="1"/>
</dbReference>
<dbReference type="PROSITE" id="PS50110">
    <property type="entry name" value="RESPONSE_REGULATORY"/>
    <property type="match status" value="1"/>
</dbReference>
<organism evidence="7 8">
    <name type="scientific">Lysinibacillus telephonicus</name>
    <dbReference type="NCBI Taxonomy" id="1714840"/>
    <lineage>
        <taxon>Bacteria</taxon>
        <taxon>Bacillati</taxon>
        <taxon>Bacillota</taxon>
        <taxon>Bacilli</taxon>
        <taxon>Bacillales</taxon>
        <taxon>Bacillaceae</taxon>
        <taxon>Lysinibacillus</taxon>
    </lineage>
</organism>
<evidence type="ECO:0000256" key="2">
    <source>
        <dbReference type="ARBA" id="ARBA00023125"/>
    </source>
</evidence>
<dbReference type="SMART" id="SM00448">
    <property type="entry name" value="REC"/>
    <property type="match status" value="1"/>
</dbReference>
<keyword evidence="3" id="KW-0804">Transcription</keyword>
<dbReference type="Pfam" id="PF12833">
    <property type="entry name" value="HTH_18"/>
    <property type="match status" value="1"/>
</dbReference>
<dbReference type="InterPro" id="IPR018060">
    <property type="entry name" value="HTH_AraC"/>
</dbReference>
<feature type="domain" description="HTH araC/xylS-type" evidence="5">
    <location>
        <begin position="387"/>
        <end position="486"/>
    </location>
</feature>
<dbReference type="InterPro" id="IPR011006">
    <property type="entry name" value="CheY-like_superfamily"/>
</dbReference>
<accession>A0A3S0JUX9</accession>
<dbReference type="InterPro" id="IPR009057">
    <property type="entry name" value="Homeodomain-like_sf"/>
</dbReference>
<dbReference type="AlphaFoldDB" id="A0A3S0JUX9"/>
<evidence type="ECO:0000256" key="4">
    <source>
        <dbReference type="PROSITE-ProRule" id="PRU00169"/>
    </source>
</evidence>
<evidence type="ECO:0000313" key="7">
    <source>
        <dbReference type="EMBL" id="RTQ91660.1"/>
    </source>
</evidence>
<proteinExistence type="predicted"/>
<keyword evidence="2" id="KW-0238">DNA-binding</keyword>
<dbReference type="PRINTS" id="PR00032">
    <property type="entry name" value="HTHARAC"/>
</dbReference>
<dbReference type="Gene3D" id="1.10.10.60">
    <property type="entry name" value="Homeodomain-like"/>
    <property type="match status" value="2"/>
</dbReference>
<comment type="caution">
    <text evidence="7">The sequence shown here is derived from an EMBL/GenBank/DDBJ whole genome shotgun (WGS) entry which is preliminary data.</text>
</comment>
<reference evidence="7 8" key="1">
    <citation type="submission" date="2018-12" db="EMBL/GenBank/DDBJ databases">
        <authorList>
            <person name="Yu L."/>
        </authorList>
    </citation>
    <scope>NUCLEOTIDE SEQUENCE [LARGE SCALE GENOMIC DNA]</scope>
    <source>
        <strain evidence="7 8">S5H2222</strain>
    </source>
</reference>
<name>A0A3S0JUX9_9BACI</name>
<gene>
    <name evidence="7" type="ORF">EKG35_13175</name>
</gene>
<evidence type="ECO:0000259" key="5">
    <source>
        <dbReference type="PROSITE" id="PS01124"/>
    </source>
</evidence>
<dbReference type="SMART" id="SM00342">
    <property type="entry name" value="HTH_ARAC"/>
    <property type="match status" value="1"/>
</dbReference>
<dbReference type="OrthoDB" id="2563880at2"/>
<dbReference type="InterPro" id="IPR001789">
    <property type="entry name" value="Sig_transdc_resp-reg_receiver"/>
</dbReference>
<evidence type="ECO:0000313" key="8">
    <source>
        <dbReference type="Proteomes" id="UP000276349"/>
    </source>
</evidence>
<sequence length="492" mass="58296">MKIFIIDRDYTEAKGFKWYLESYLLNEIEVYILNSIDQLYQQYQQVHPDILIVEIELIKHPNDIAFFKLARKDGTEIYAITSEPLFQHALKAIQMQVTHFFVKPVDLNHLKYLINSSTKENKTVVNSIGDYDLTNVFYLQLFLNNENGSFLKDNRLFFLIEPEYPKDLSALYSWLKETPIFESIEIYPLSKRIICISEFVEKSLFEKKARTLIREWNIMSGSYINIAIYDREPAQLNEIYLETKKALKQRFYKGFEHIFYVSKQLIPLPLDPLLTPEEQQLWIQGLENLDIQTIKEFLYRLSIDGTYYEQDSIRIHLTSVLAQIRRFMLKYNLHQKAVLEENYRQLFNIILEHPILYTIIQEIILFTQTLMKLAADAKLEFKANYAELAADLIEQQYKNTKLSLIEIANQLGITSNYLSSIFSKHHGVAFKRYLQQIRIQHAQKTLLETNFPISEIAQLNGFEDPNYFAKLFKAYTGQSPNRYRKMLREKRE</sequence>
<comment type="caution">
    <text evidence="4">Lacks conserved residue(s) required for the propagation of feature annotation.</text>
</comment>
<dbReference type="InterPro" id="IPR020449">
    <property type="entry name" value="Tscrpt_reg_AraC-type_HTH"/>
</dbReference>
<dbReference type="PROSITE" id="PS00041">
    <property type="entry name" value="HTH_ARAC_FAMILY_1"/>
    <property type="match status" value="1"/>
</dbReference>
<dbReference type="Gene3D" id="3.40.50.2300">
    <property type="match status" value="1"/>
</dbReference>
<dbReference type="PANTHER" id="PTHR43280">
    <property type="entry name" value="ARAC-FAMILY TRANSCRIPTIONAL REGULATOR"/>
    <property type="match status" value="1"/>
</dbReference>
<dbReference type="PANTHER" id="PTHR43280:SF2">
    <property type="entry name" value="HTH-TYPE TRANSCRIPTIONAL REGULATOR EXSA"/>
    <property type="match status" value="1"/>
</dbReference>
<dbReference type="SUPFAM" id="SSF52172">
    <property type="entry name" value="CheY-like"/>
    <property type="match status" value="1"/>
</dbReference>
<dbReference type="RefSeq" id="WP_126294959.1">
    <property type="nucleotide sequence ID" value="NZ_CP185866.1"/>
</dbReference>
<dbReference type="InterPro" id="IPR018062">
    <property type="entry name" value="HTH_AraC-typ_CS"/>
</dbReference>
<dbReference type="SUPFAM" id="SSF46689">
    <property type="entry name" value="Homeodomain-like"/>
    <property type="match status" value="1"/>
</dbReference>
<dbReference type="EMBL" id="RXNR01000038">
    <property type="protein sequence ID" value="RTQ91660.1"/>
    <property type="molecule type" value="Genomic_DNA"/>
</dbReference>